<feature type="active site" evidence="6">
    <location>
        <position position="91"/>
    </location>
</feature>
<evidence type="ECO:0000256" key="2">
    <source>
        <dbReference type="ARBA" id="ARBA00004401"/>
    </source>
</evidence>
<dbReference type="PROSITE" id="PS00761">
    <property type="entry name" value="SPASE_I_3"/>
    <property type="match status" value="1"/>
</dbReference>
<dbReference type="InterPro" id="IPR019758">
    <property type="entry name" value="Pept_S26A_signal_pept_1_CS"/>
</dbReference>
<dbReference type="STRING" id="1261640.BHK98_06290"/>
<dbReference type="PRINTS" id="PR00727">
    <property type="entry name" value="LEADERPTASE"/>
</dbReference>
<dbReference type="NCBIfam" id="TIGR02227">
    <property type="entry name" value="sigpep_I_bact"/>
    <property type="match status" value="1"/>
</dbReference>
<keyword evidence="7" id="KW-0645">Protease</keyword>
<dbReference type="GO" id="GO:0006465">
    <property type="term" value="P:signal peptide processing"/>
    <property type="evidence" value="ECO:0007669"/>
    <property type="project" value="InterPro"/>
</dbReference>
<keyword evidence="7" id="KW-1133">Transmembrane helix</keyword>
<evidence type="ECO:0000256" key="6">
    <source>
        <dbReference type="PIRSR" id="PIRSR600223-1"/>
    </source>
</evidence>
<comment type="subcellular location">
    <subcellularLocation>
        <location evidence="2">Cell membrane</location>
        <topology evidence="2">Single-pass type II membrane protein</topology>
    </subcellularLocation>
    <subcellularLocation>
        <location evidence="7">Membrane</location>
        <topology evidence="7">Single-pass type II membrane protein</topology>
    </subcellularLocation>
</comment>
<dbReference type="PANTHER" id="PTHR43390">
    <property type="entry name" value="SIGNAL PEPTIDASE I"/>
    <property type="match status" value="1"/>
</dbReference>
<name>A0A1Q9JHV0_9FIRM</name>
<evidence type="ECO:0000256" key="1">
    <source>
        <dbReference type="ARBA" id="ARBA00000677"/>
    </source>
</evidence>
<feature type="active site" evidence="6">
    <location>
        <position position="43"/>
    </location>
</feature>
<gene>
    <name evidence="9" type="ORF">BHK98_06290</name>
</gene>
<dbReference type="Gene3D" id="2.10.109.10">
    <property type="entry name" value="Umud Fragment, subunit A"/>
    <property type="match status" value="1"/>
</dbReference>
<proteinExistence type="inferred from homology"/>
<feature type="transmembrane region" description="Helical" evidence="7">
    <location>
        <begin position="12"/>
        <end position="34"/>
    </location>
</feature>
<sequence>MAKKKEIREKSLALEWIKDIVIAVIIAAVIVQVVKPTIVKERSMEPNFYQNDYLFVYRLAYKGDHKVQRGDVIVFRSDLETDSGKKKLLIKRVIGVAGDKISIHNGEVYVNGKKDDQSYTMSGETVGDLDETVPDGSLFCMGDNRDVSIDSRSDQVGMVSTGRVFGKVVFRLYPFNRMGRIANPYKQ</sequence>
<dbReference type="EMBL" id="MJIE01000001">
    <property type="protein sequence ID" value="OLR55707.1"/>
    <property type="molecule type" value="Genomic_DNA"/>
</dbReference>
<dbReference type="PANTHER" id="PTHR43390:SF1">
    <property type="entry name" value="CHLOROPLAST PROCESSING PEPTIDASE"/>
    <property type="match status" value="1"/>
</dbReference>
<comment type="similarity">
    <text evidence="3 7">Belongs to the peptidase S26 family.</text>
</comment>
<evidence type="ECO:0000313" key="9">
    <source>
        <dbReference type="EMBL" id="OLR55707.1"/>
    </source>
</evidence>
<evidence type="ECO:0000256" key="3">
    <source>
        <dbReference type="ARBA" id="ARBA00009370"/>
    </source>
</evidence>
<evidence type="ECO:0000313" key="10">
    <source>
        <dbReference type="Proteomes" id="UP000187404"/>
    </source>
</evidence>
<keyword evidence="7" id="KW-0812">Transmembrane</keyword>
<dbReference type="Proteomes" id="UP000187404">
    <property type="component" value="Unassembled WGS sequence"/>
</dbReference>
<evidence type="ECO:0000259" key="8">
    <source>
        <dbReference type="Pfam" id="PF10502"/>
    </source>
</evidence>
<accession>A0A1Q9JHV0</accession>
<dbReference type="EC" id="3.4.21.89" evidence="4 7"/>
<dbReference type="SUPFAM" id="SSF51306">
    <property type="entry name" value="LexA/Signal peptidase"/>
    <property type="match status" value="1"/>
</dbReference>
<dbReference type="InterPro" id="IPR036286">
    <property type="entry name" value="LexA/Signal_pep-like_sf"/>
</dbReference>
<comment type="catalytic activity">
    <reaction evidence="1 7">
        <text>Cleavage of hydrophobic, N-terminal signal or leader sequences from secreted and periplasmic proteins.</text>
        <dbReference type="EC" id="3.4.21.89"/>
    </reaction>
</comment>
<dbReference type="GO" id="GO:0005886">
    <property type="term" value="C:plasma membrane"/>
    <property type="evidence" value="ECO:0007669"/>
    <property type="project" value="UniProtKB-SubCell"/>
</dbReference>
<keyword evidence="5 7" id="KW-0378">Hydrolase</keyword>
<protein>
    <recommendedName>
        <fullName evidence="4 7">Signal peptidase I</fullName>
        <ecNumber evidence="4 7">3.4.21.89</ecNumber>
    </recommendedName>
</protein>
<dbReference type="CDD" id="cd06530">
    <property type="entry name" value="S26_SPase_I"/>
    <property type="match status" value="1"/>
</dbReference>
<dbReference type="InterPro" id="IPR019533">
    <property type="entry name" value="Peptidase_S26"/>
</dbReference>
<comment type="caution">
    <text evidence="9">The sequence shown here is derived from an EMBL/GenBank/DDBJ whole genome shotgun (WGS) entry which is preliminary data.</text>
</comment>
<dbReference type="InterPro" id="IPR000223">
    <property type="entry name" value="Pept_S26A_signal_pept_1"/>
</dbReference>
<evidence type="ECO:0000256" key="7">
    <source>
        <dbReference type="RuleBase" id="RU362042"/>
    </source>
</evidence>
<dbReference type="GO" id="GO:0009003">
    <property type="term" value="F:signal peptidase activity"/>
    <property type="evidence" value="ECO:0007669"/>
    <property type="project" value="UniProtKB-EC"/>
</dbReference>
<dbReference type="Pfam" id="PF10502">
    <property type="entry name" value="Peptidase_S26"/>
    <property type="match status" value="1"/>
</dbReference>
<feature type="domain" description="Peptidase S26" evidence="8">
    <location>
        <begin position="14"/>
        <end position="173"/>
    </location>
</feature>
<evidence type="ECO:0000256" key="4">
    <source>
        <dbReference type="ARBA" id="ARBA00013208"/>
    </source>
</evidence>
<evidence type="ECO:0000256" key="5">
    <source>
        <dbReference type="ARBA" id="ARBA00022801"/>
    </source>
</evidence>
<dbReference type="AlphaFoldDB" id="A0A1Q9JHV0"/>
<keyword evidence="7" id="KW-0472">Membrane</keyword>
<reference evidence="9 10" key="1">
    <citation type="journal article" date="2016" name="Appl. Environ. Microbiol.">
        <title>Function and Phylogeny of Bacterial Butyryl Coenzyme A:Acetate Transferases and Their Diversity in the Proximal Colon of Swine.</title>
        <authorList>
            <person name="Trachsel J."/>
            <person name="Bayles D.O."/>
            <person name="Looft T."/>
            <person name="Levine U.Y."/>
            <person name="Allen H.K."/>
        </authorList>
    </citation>
    <scope>NUCLEOTIDE SEQUENCE [LARGE SCALE GENOMIC DNA]</scope>
    <source>
        <strain evidence="9 10">68-3-10</strain>
    </source>
</reference>
<organism evidence="9 10">
    <name type="scientific">Hornefia porci</name>
    <dbReference type="NCBI Taxonomy" id="2652292"/>
    <lineage>
        <taxon>Bacteria</taxon>
        <taxon>Bacillati</taxon>
        <taxon>Bacillota</taxon>
        <taxon>Clostridia</taxon>
        <taxon>Peptostreptococcales</taxon>
        <taxon>Anaerovoracaceae</taxon>
        <taxon>Hornefia</taxon>
    </lineage>
</organism>
<dbReference type="GO" id="GO:0004252">
    <property type="term" value="F:serine-type endopeptidase activity"/>
    <property type="evidence" value="ECO:0007669"/>
    <property type="project" value="InterPro"/>
</dbReference>
<keyword evidence="10" id="KW-1185">Reference proteome</keyword>
<dbReference type="OrthoDB" id="9802919at2"/>
<dbReference type="RefSeq" id="WP_075712697.1">
    <property type="nucleotide sequence ID" value="NZ_MJIE01000001.1"/>
</dbReference>